<sequence length="167" mass="19021">MSRIHSFPPIADLSARKLVLGSMPGKASLSAGQYYAHPRNLFWHLMEEILEIPKSLTYEERCEGLKLKHLAVWDVLHTCTRDSSLDSDIDESSIVPNNFAQFLGSHSSITTVYFNGAKAEQVYLRHILPTLPEELQTLQRVRLPSTSPANASINYETKLEQWRELLR</sequence>
<evidence type="ECO:0000313" key="2">
    <source>
        <dbReference type="EMBL" id="GAA5496304.1"/>
    </source>
</evidence>
<dbReference type="SUPFAM" id="SSF52141">
    <property type="entry name" value="Uracil-DNA glycosylase-like"/>
    <property type="match status" value="1"/>
</dbReference>
<reference evidence="2 3" key="1">
    <citation type="submission" date="2024-02" db="EMBL/GenBank/DDBJ databases">
        <title>Rubritalea halochordaticola NBRC 107102.</title>
        <authorList>
            <person name="Ichikawa N."/>
            <person name="Katano-Makiyama Y."/>
            <person name="Hidaka K."/>
        </authorList>
    </citation>
    <scope>NUCLEOTIDE SEQUENCE [LARGE SCALE GENOMIC DNA]</scope>
    <source>
        <strain evidence="2 3">NBRC 107102</strain>
    </source>
</reference>
<dbReference type="Gene3D" id="3.40.470.10">
    <property type="entry name" value="Uracil-DNA glycosylase-like domain"/>
    <property type="match status" value="1"/>
</dbReference>
<dbReference type="EMBL" id="BAABRL010000007">
    <property type="protein sequence ID" value="GAA5496304.1"/>
    <property type="molecule type" value="Genomic_DNA"/>
</dbReference>
<dbReference type="InterPro" id="IPR036895">
    <property type="entry name" value="Uracil-DNA_glycosylase-like_sf"/>
</dbReference>
<accession>A0ABP9V0S9</accession>
<comment type="caution">
    <text evidence="2">The sequence shown here is derived from an EMBL/GenBank/DDBJ whole genome shotgun (WGS) entry which is preliminary data.</text>
</comment>
<evidence type="ECO:0000313" key="3">
    <source>
        <dbReference type="Proteomes" id="UP001424741"/>
    </source>
</evidence>
<name>A0ABP9V0S9_9BACT</name>
<proteinExistence type="predicted"/>
<dbReference type="Proteomes" id="UP001424741">
    <property type="component" value="Unassembled WGS sequence"/>
</dbReference>
<dbReference type="InterPro" id="IPR005122">
    <property type="entry name" value="Uracil-DNA_glycosylase-like"/>
</dbReference>
<organism evidence="2 3">
    <name type="scientific">Rubritalea halochordaticola</name>
    <dbReference type="NCBI Taxonomy" id="714537"/>
    <lineage>
        <taxon>Bacteria</taxon>
        <taxon>Pseudomonadati</taxon>
        <taxon>Verrucomicrobiota</taxon>
        <taxon>Verrucomicrobiia</taxon>
        <taxon>Verrucomicrobiales</taxon>
        <taxon>Rubritaleaceae</taxon>
        <taxon>Rubritalea</taxon>
    </lineage>
</organism>
<protein>
    <recommendedName>
        <fullName evidence="1">Uracil-DNA glycosylase-like domain-containing protein</fullName>
    </recommendedName>
</protein>
<dbReference type="CDD" id="cd10032">
    <property type="entry name" value="UDG-F6_HDG"/>
    <property type="match status" value="1"/>
</dbReference>
<dbReference type="InterPro" id="IPR026353">
    <property type="entry name" value="Hypoxan-DNA_Glyclase"/>
</dbReference>
<dbReference type="Pfam" id="PF03167">
    <property type="entry name" value="UDG"/>
    <property type="match status" value="1"/>
</dbReference>
<gene>
    <name evidence="2" type="ORF">Rhal01_02487</name>
</gene>
<dbReference type="RefSeq" id="WP_346188992.1">
    <property type="nucleotide sequence ID" value="NZ_BAABRL010000007.1"/>
</dbReference>
<evidence type="ECO:0000259" key="1">
    <source>
        <dbReference type="Pfam" id="PF03167"/>
    </source>
</evidence>
<feature type="domain" description="Uracil-DNA glycosylase-like" evidence="1">
    <location>
        <begin position="11"/>
        <end position="164"/>
    </location>
</feature>
<keyword evidence="3" id="KW-1185">Reference proteome</keyword>
<dbReference type="NCBIfam" id="TIGR04274">
    <property type="entry name" value="hypoxanDNAglyco"/>
    <property type="match status" value="1"/>
</dbReference>